<evidence type="ECO:0000313" key="9">
    <source>
        <dbReference type="EMBL" id="KAK1768277.1"/>
    </source>
</evidence>
<feature type="transmembrane region" description="Helical" evidence="7">
    <location>
        <begin position="320"/>
        <end position="342"/>
    </location>
</feature>
<feature type="transmembrane region" description="Helical" evidence="7">
    <location>
        <begin position="181"/>
        <end position="200"/>
    </location>
</feature>
<feature type="transmembrane region" description="Helical" evidence="7">
    <location>
        <begin position="150"/>
        <end position="169"/>
    </location>
</feature>
<dbReference type="SUPFAM" id="SSF103473">
    <property type="entry name" value="MFS general substrate transporter"/>
    <property type="match status" value="1"/>
</dbReference>
<feature type="domain" description="Major facilitator superfamily (MFS) profile" evidence="8">
    <location>
        <begin position="53"/>
        <end position="469"/>
    </location>
</feature>
<dbReference type="GO" id="GO:0016020">
    <property type="term" value="C:membrane"/>
    <property type="evidence" value="ECO:0007669"/>
    <property type="project" value="UniProtKB-SubCell"/>
</dbReference>
<dbReference type="GO" id="GO:0022857">
    <property type="term" value="F:transmembrane transporter activity"/>
    <property type="evidence" value="ECO:0007669"/>
    <property type="project" value="InterPro"/>
</dbReference>
<evidence type="ECO:0000259" key="8">
    <source>
        <dbReference type="PROSITE" id="PS50850"/>
    </source>
</evidence>
<feature type="transmembrane region" description="Helical" evidence="7">
    <location>
        <begin position="380"/>
        <end position="398"/>
    </location>
</feature>
<comment type="caution">
    <text evidence="9">The sequence shown here is derived from an EMBL/GenBank/DDBJ whole genome shotgun (WGS) entry which is preliminary data.</text>
</comment>
<evidence type="ECO:0000256" key="1">
    <source>
        <dbReference type="ARBA" id="ARBA00004141"/>
    </source>
</evidence>
<keyword evidence="3 7" id="KW-0812">Transmembrane</keyword>
<feature type="transmembrane region" description="Helical" evidence="7">
    <location>
        <begin position="354"/>
        <end position="374"/>
    </location>
</feature>
<feature type="transmembrane region" description="Helical" evidence="7">
    <location>
        <begin position="443"/>
        <end position="466"/>
    </location>
</feature>
<sequence>MSAEEKGQATAFDVGQHDDATATTGKQPSVDSSDDEFSPEEQRRIIRRIDLRLVLTCGFMYCISLIDRTNLGAASIAGMTTELNLIEYRYSLLVLVFFITYVLFQPPATILCRKVGARRFLGGICFLWGVVMLSHGLINKWTDMIPLRLLLGLFEAGFFPGCLYLISTWYTRYELHQRYSLFYLVGCVVTGFGGILAYGLMQMDGLGNYSGWRWIFIMEGLITVVVAVIGYLVLVNFPDQSGDLAWKFLSERELNWVIRRIDNDREDTEVEPFNLRKWASNGLDPKIWGFSFIYFLLTTTTYSIAYFLPVILRGMGFSVAASQCLVAPPYVMAGIIMTATSWIGDKYRTKAPILIFNAVLTIIGIAVMGCATGTGPRYFGAFLTTAAANANIPTIMTYQANNIRGQWKRAFCSASLIGGAGLGGVAGALIFRSQDAPLYRPGVYATITANSLVIIVSLMLTIYFRICNRKADRGEMIIEGLATFRYTI</sequence>
<feature type="transmembrane region" description="Helical" evidence="7">
    <location>
        <begin position="86"/>
        <end position="104"/>
    </location>
</feature>
<dbReference type="EMBL" id="MU839006">
    <property type="protein sequence ID" value="KAK1768277.1"/>
    <property type="molecule type" value="Genomic_DNA"/>
</dbReference>
<feature type="transmembrane region" description="Helical" evidence="7">
    <location>
        <begin position="287"/>
        <end position="308"/>
    </location>
</feature>
<feature type="transmembrane region" description="Helical" evidence="7">
    <location>
        <begin position="212"/>
        <end position="234"/>
    </location>
</feature>
<dbReference type="Pfam" id="PF07690">
    <property type="entry name" value="MFS_1"/>
    <property type="match status" value="1"/>
</dbReference>
<evidence type="ECO:0000256" key="5">
    <source>
        <dbReference type="ARBA" id="ARBA00023136"/>
    </source>
</evidence>
<comment type="subcellular location">
    <subcellularLocation>
        <location evidence="1">Membrane</location>
        <topology evidence="1">Multi-pass membrane protein</topology>
    </subcellularLocation>
</comment>
<dbReference type="InterPro" id="IPR011701">
    <property type="entry name" value="MFS"/>
</dbReference>
<feature type="transmembrane region" description="Helical" evidence="7">
    <location>
        <begin position="410"/>
        <end position="431"/>
    </location>
</feature>
<dbReference type="Gene3D" id="1.20.1250.20">
    <property type="entry name" value="MFS general substrate transporter like domains"/>
    <property type="match status" value="2"/>
</dbReference>
<keyword evidence="10" id="KW-1185">Reference proteome</keyword>
<dbReference type="Proteomes" id="UP001244011">
    <property type="component" value="Unassembled WGS sequence"/>
</dbReference>
<evidence type="ECO:0000256" key="4">
    <source>
        <dbReference type="ARBA" id="ARBA00022989"/>
    </source>
</evidence>
<dbReference type="GeneID" id="85308926"/>
<feature type="compositionally biased region" description="Polar residues" evidence="6">
    <location>
        <begin position="21"/>
        <end position="31"/>
    </location>
</feature>
<dbReference type="PANTHER" id="PTHR43791:SF47">
    <property type="entry name" value="MAJOR FACILITATOR SUPERFAMILY (MFS) PROFILE DOMAIN-CONTAINING PROTEIN-RELATED"/>
    <property type="match status" value="1"/>
</dbReference>
<evidence type="ECO:0000256" key="6">
    <source>
        <dbReference type="SAM" id="MobiDB-lite"/>
    </source>
</evidence>
<evidence type="ECO:0000313" key="10">
    <source>
        <dbReference type="Proteomes" id="UP001244011"/>
    </source>
</evidence>
<name>A0AAJ0C401_9PEZI</name>
<dbReference type="PROSITE" id="PS50850">
    <property type="entry name" value="MFS"/>
    <property type="match status" value="1"/>
</dbReference>
<evidence type="ECO:0000256" key="3">
    <source>
        <dbReference type="ARBA" id="ARBA00022692"/>
    </source>
</evidence>
<dbReference type="AlphaFoldDB" id="A0AAJ0C401"/>
<feature type="transmembrane region" description="Helical" evidence="7">
    <location>
        <begin position="116"/>
        <end position="138"/>
    </location>
</feature>
<gene>
    <name evidence="9" type="ORF">QBC33DRAFT_50469</name>
</gene>
<dbReference type="InterPro" id="IPR020846">
    <property type="entry name" value="MFS_dom"/>
</dbReference>
<feature type="transmembrane region" description="Helical" evidence="7">
    <location>
        <begin position="49"/>
        <end position="66"/>
    </location>
</feature>
<dbReference type="InterPro" id="IPR036259">
    <property type="entry name" value="MFS_trans_sf"/>
</dbReference>
<organism evidence="9 10">
    <name type="scientific">Phialemonium atrogriseum</name>
    <dbReference type="NCBI Taxonomy" id="1093897"/>
    <lineage>
        <taxon>Eukaryota</taxon>
        <taxon>Fungi</taxon>
        <taxon>Dikarya</taxon>
        <taxon>Ascomycota</taxon>
        <taxon>Pezizomycotina</taxon>
        <taxon>Sordariomycetes</taxon>
        <taxon>Sordariomycetidae</taxon>
        <taxon>Cephalothecales</taxon>
        <taxon>Cephalothecaceae</taxon>
        <taxon>Phialemonium</taxon>
    </lineage>
</organism>
<accession>A0AAJ0C401</accession>
<keyword evidence="5 7" id="KW-0472">Membrane</keyword>
<evidence type="ECO:0000256" key="7">
    <source>
        <dbReference type="SAM" id="Phobius"/>
    </source>
</evidence>
<dbReference type="FunFam" id="1.20.1250.20:FF:000013">
    <property type="entry name" value="MFS general substrate transporter"/>
    <property type="match status" value="1"/>
</dbReference>
<proteinExistence type="predicted"/>
<keyword evidence="4 7" id="KW-1133">Transmembrane helix</keyword>
<feature type="region of interest" description="Disordered" evidence="6">
    <location>
        <begin position="1"/>
        <end position="41"/>
    </location>
</feature>
<dbReference type="RefSeq" id="XP_060284490.1">
    <property type="nucleotide sequence ID" value="XM_060425739.1"/>
</dbReference>
<keyword evidence="2" id="KW-0813">Transport</keyword>
<reference evidence="9" key="1">
    <citation type="submission" date="2023-06" db="EMBL/GenBank/DDBJ databases">
        <title>Genome-scale phylogeny and comparative genomics of the fungal order Sordariales.</title>
        <authorList>
            <consortium name="Lawrence Berkeley National Laboratory"/>
            <person name="Hensen N."/>
            <person name="Bonometti L."/>
            <person name="Westerberg I."/>
            <person name="Brannstrom I.O."/>
            <person name="Guillou S."/>
            <person name="Cros-Aarteil S."/>
            <person name="Calhoun S."/>
            <person name="Haridas S."/>
            <person name="Kuo A."/>
            <person name="Mondo S."/>
            <person name="Pangilinan J."/>
            <person name="Riley R."/>
            <person name="Labutti K."/>
            <person name="Andreopoulos B."/>
            <person name="Lipzen A."/>
            <person name="Chen C."/>
            <person name="Yanf M."/>
            <person name="Daum C."/>
            <person name="Ng V."/>
            <person name="Clum A."/>
            <person name="Steindorff A."/>
            <person name="Ohm R."/>
            <person name="Martin F."/>
            <person name="Silar P."/>
            <person name="Natvig D."/>
            <person name="Lalanne C."/>
            <person name="Gautier V."/>
            <person name="Ament-Velasquez S.L."/>
            <person name="Kruys A."/>
            <person name="Hutchinson M.I."/>
            <person name="Powell A.J."/>
            <person name="Barry K."/>
            <person name="Miller A.N."/>
            <person name="Grigoriev I.V."/>
            <person name="Debuchy R."/>
            <person name="Gladieux P."/>
            <person name="Thoren M.H."/>
            <person name="Johannesson H."/>
        </authorList>
    </citation>
    <scope>NUCLEOTIDE SEQUENCE</scope>
    <source>
        <strain evidence="9">8032-3</strain>
    </source>
</reference>
<dbReference type="FunFam" id="1.20.1250.20:FF:000511">
    <property type="entry name" value="MFS general substrate transporter"/>
    <property type="match status" value="1"/>
</dbReference>
<protein>
    <submittedName>
        <fullName evidence="9">Major facilitator superfamily domain-containing protein</fullName>
    </submittedName>
</protein>
<dbReference type="PANTHER" id="PTHR43791">
    <property type="entry name" value="PERMEASE-RELATED"/>
    <property type="match status" value="1"/>
</dbReference>
<evidence type="ECO:0000256" key="2">
    <source>
        <dbReference type="ARBA" id="ARBA00022448"/>
    </source>
</evidence>